<keyword evidence="12" id="KW-0407">Ion channel</keyword>
<feature type="region of interest" description="Disordered" evidence="13">
    <location>
        <begin position="1905"/>
        <end position="2001"/>
    </location>
</feature>
<dbReference type="PANTHER" id="PTHR45628">
    <property type="entry name" value="VOLTAGE-DEPENDENT CALCIUM CHANNEL TYPE A SUBUNIT ALPHA-1"/>
    <property type="match status" value="1"/>
</dbReference>
<evidence type="ECO:0000256" key="10">
    <source>
        <dbReference type="ARBA" id="ARBA00023136"/>
    </source>
</evidence>
<feature type="transmembrane region" description="Helical" evidence="14">
    <location>
        <begin position="1450"/>
        <end position="1467"/>
    </location>
</feature>
<feature type="region of interest" description="Disordered" evidence="13">
    <location>
        <begin position="1769"/>
        <end position="1793"/>
    </location>
</feature>
<feature type="compositionally biased region" description="Low complexity" evidence="13">
    <location>
        <begin position="761"/>
        <end position="784"/>
    </location>
</feature>
<feature type="domain" description="Ion transport" evidence="15">
    <location>
        <begin position="1044"/>
        <end position="1288"/>
    </location>
</feature>
<feature type="transmembrane region" description="Helical" evidence="14">
    <location>
        <begin position="250"/>
        <end position="276"/>
    </location>
</feature>
<evidence type="ECO:0000256" key="14">
    <source>
        <dbReference type="SAM" id="Phobius"/>
    </source>
</evidence>
<keyword evidence="4" id="KW-0107">Calcium channel</keyword>
<feature type="transmembrane region" description="Helical" evidence="14">
    <location>
        <begin position="1016"/>
        <end position="1034"/>
    </location>
</feature>
<dbReference type="GO" id="GO:0008331">
    <property type="term" value="F:high voltage-gated calcium channel activity"/>
    <property type="evidence" value="ECO:0007669"/>
    <property type="project" value="TreeGrafter"/>
</dbReference>
<keyword evidence="7" id="KW-0851">Voltage-gated channel</keyword>
<dbReference type="VEuPathDB" id="ToxoDB:EBH_0018560"/>
<feature type="transmembrane region" description="Helical" evidence="14">
    <location>
        <begin position="209"/>
        <end position="230"/>
    </location>
</feature>
<evidence type="ECO:0000256" key="2">
    <source>
        <dbReference type="ARBA" id="ARBA00022448"/>
    </source>
</evidence>
<keyword evidence="5 14" id="KW-0812">Transmembrane</keyword>
<organism evidence="16 17">
    <name type="scientific">Eimeria brunetti</name>
    <dbReference type="NCBI Taxonomy" id="51314"/>
    <lineage>
        <taxon>Eukaryota</taxon>
        <taxon>Sar</taxon>
        <taxon>Alveolata</taxon>
        <taxon>Apicomplexa</taxon>
        <taxon>Conoidasida</taxon>
        <taxon>Coccidia</taxon>
        <taxon>Eucoccidiorida</taxon>
        <taxon>Eimeriorina</taxon>
        <taxon>Eimeriidae</taxon>
        <taxon>Eimeria</taxon>
    </lineage>
</organism>
<feature type="transmembrane region" description="Helical" evidence="14">
    <location>
        <begin position="638"/>
        <end position="663"/>
    </location>
</feature>
<dbReference type="InterPro" id="IPR005821">
    <property type="entry name" value="Ion_trans_dom"/>
</dbReference>
<keyword evidence="2" id="KW-0813">Transport</keyword>
<feature type="region of interest" description="Disordered" evidence="13">
    <location>
        <begin position="1707"/>
        <end position="1734"/>
    </location>
</feature>
<feature type="compositionally biased region" description="Low complexity" evidence="13">
    <location>
        <begin position="1907"/>
        <end position="1919"/>
    </location>
</feature>
<feature type="transmembrane region" description="Helical" evidence="14">
    <location>
        <begin position="1251"/>
        <end position="1279"/>
    </location>
</feature>
<proteinExistence type="predicted"/>
<gene>
    <name evidence="16" type="ORF">EBH_0018560</name>
</gene>
<feature type="transmembrane region" description="Helical" evidence="14">
    <location>
        <begin position="421"/>
        <end position="443"/>
    </location>
</feature>
<dbReference type="PANTHER" id="PTHR45628:SF7">
    <property type="entry name" value="VOLTAGE-DEPENDENT CALCIUM CHANNEL TYPE A SUBUNIT ALPHA-1"/>
    <property type="match status" value="1"/>
</dbReference>
<evidence type="ECO:0000259" key="15">
    <source>
        <dbReference type="Pfam" id="PF00520"/>
    </source>
</evidence>
<evidence type="ECO:0000256" key="4">
    <source>
        <dbReference type="ARBA" id="ARBA00022673"/>
    </source>
</evidence>
<evidence type="ECO:0000256" key="9">
    <source>
        <dbReference type="ARBA" id="ARBA00023065"/>
    </source>
</evidence>
<feature type="domain" description="Ion transport" evidence="15">
    <location>
        <begin position="399"/>
        <end position="667"/>
    </location>
</feature>
<dbReference type="Gene3D" id="1.10.287.70">
    <property type="match status" value="4"/>
</dbReference>
<feature type="domain" description="Ion transport" evidence="15">
    <location>
        <begin position="1416"/>
        <end position="1524"/>
    </location>
</feature>
<feature type="transmembrane region" description="Helical" evidence="14">
    <location>
        <begin position="1179"/>
        <end position="1201"/>
    </location>
</feature>
<feature type="region of interest" description="Disordered" evidence="13">
    <location>
        <begin position="1"/>
        <end position="32"/>
    </location>
</feature>
<evidence type="ECO:0000256" key="8">
    <source>
        <dbReference type="ARBA" id="ARBA00022989"/>
    </source>
</evidence>
<dbReference type="SUPFAM" id="SSF81324">
    <property type="entry name" value="Voltage-gated potassium channels"/>
    <property type="match status" value="1"/>
</dbReference>
<feature type="region of interest" description="Disordered" evidence="13">
    <location>
        <begin position="755"/>
        <end position="794"/>
    </location>
</feature>
<dbReference type="Pfam" id="PF00520">
    <property type="entry name" value="Ion_trans"/>
    <property type="match status" value="3"/>
</dbReference>
<dbReference type="EMBL" id="HG710933">
    <property type="protein sequence ID" value="CDJ47983.1"/>
    <property type="molecule type" value="Genomic_DNA"/>
</dbReference>
<evidence type="ECO:0000256" key="6">
    <source>
        <dbReference type="ARBA" id="ARBA00022837"/>
    </source>
</evidence>
<keyword evidence="6" id="KW-0106">Calcium</keyword>
<keyword evidence="9" id="KW-0406">Ion transport</keyword>
<reference evidence="16" key="2">
    <citation type="submission" date="2013-10" db="EMBL/GenBank/DDBJ databases">
        <authorList>
            <person name="Aslett M."/>
        </authorList>
    </citation>
    <scope>NUCLEOTIDE SEQUENCE [LARGE SCALE GENOMIC DNA]</scope>
    <source>
        <strain evidence="16">Houghton</strain>
    </source>
</reference>
<feature type="transmembrane region" description="Helical" evidence="14">
    <location>
        <begin position="580"/>
        <end position="600"/>
    </location>
</feature>
<reference evidence="16" key="1">
    <citation type="submission" date="2013-10" db="EMBL/GenBank/DDBJ databases">
        <title>Genomic analysis of the causative agents of coccidiosis in chickens.</title>
        <authorList>
            <person name="Reid A.J."/>
            <person name="Blake D."/>
            <person name="Billington K."/>
            <person name="Browne H."/>
            <person name="Dunn M."/>
            <person name="Hung S."/>
            <person name="Kawahara F."/>
            <person name="Miranda-Saavedra D."/>
            <person name="Mourier T."/>
            <person name="Nagra H."/>
            <person name="Otto T.D."/>
            <person name="Rawlings N."/>
            <person name="Sanchez A."/>
            <person name="Sanders M."/>
            <person name="Subramaniam C."/>
            <person name="Tay Y."/>
            <person name="Dear P."/>
            <person name="Doerig C."/>
            <person name="Gruber A."/>
            <person name="Parkinson J."/>
            <person name="Shirley M."/>
            <person name="Wan K.L."/>
            <person name="Berriman M."/>
            <person name="Tomley F."/>
            <person name="Pain A."/>
        </authorList>
    </citation>
    <scope>NUCLEOTIDE SEQUENCE [LARGE SCALE GENOMIC DNA]</scope>
    <source>
        <strain evidence="16">Houghton</strain>
    </source>
</reference>
<protein>
    <submittedName>
        <fullName evidence="16">Cation channel domain-containing protein, putative</fullName>
    </submittedName>
</protein>
<dbReference type="GO" id="GO:0098703">
    <property type="term" value="P:calcium ion import across plasma membrane"/>
    <property type="evidence" value="ECO:0007669"/>
    <property type="project" value="TreeGrafter"/>
</dbReference>
<evidence type="ECO:0000256" key="7">
    <source>
        <dbReference type="ARBA" id="ARBA00022882"/>
    </source>
</evidence>
<comment type="subcellular location">
    <subcellularLocation>
        <location evidence="1">Membrane</location>
        <topology evidence="1">Multi-pass membrane protein</topology>
    </subcellularLocation>
</comment>
<keyword evidence="8 14" id="KW-1133">Transmembrane helix</keyword>
<feature type="transmembrane region" description="Helical" evidence="14">
    <location>
        <begin position="532"/>
        <end position="555"/>
    </location>
</feature>
<evidence type="ECO:0000256" key="12">
    <source>
        <dbReference type="ARBA" id="ARBA00023303"/>
    </source>
</evidence>
<feature type="transmembrane region" description="Helical" evidence="14">
    <location>
        <begin position="1415"/>
        <end position="1438"/>
    </location>
</feature>
<evidence type="ECO:0000256" key="11">
    <source>
        <dbReference type="ARBA" id="ARBA00023180"/>
    </source>
</evidence>
<dbReference type="Proteomes" id="UP000030750">
    <property type="component" value="Unassembled WGS sequence"/>
</dbReference>
<accession>U6LFI6</accession>
<evidence type="ECO:0000256" key="5">
    <source>
        <dbReference type="ARBA" id="ARBA00022692"/>
    </source>
</evidence>
<keyword evidence="11" id="KW-0325">Glycoprotein</keyword>
<feature type="transmembrane region" description="Helical" evidence="14">
    <location>
        <begin position="1385"/>
        <end position="1403"/>
    </location>
</feature>
<feature type="compositionally biased region" description="Pro residues" evidence="13">
    <location>
        <begin position="1920"/>
        <end position="1929"/>
    </location>
</feature>
<evidence type="ECO:0000313" key="17">
    <source>
        <dbReference type="Proteomes" id="UP000030750"/>
    </source>
</evidence>
<evidence type="ECO:0000313" key="16">
    <source>
        <dbReference type="EMBL" id="CDJ47983.1"/>
    </source>
</evidence>
<feature type="transmembrane region" description="Helical" evidence="14">
    <location>
        <begin position="1488"/>
        <end position="1509"/>
    </location>
</feature>
<name>U6LFI6_9EIME</name>
<evidence type="ECO:0000256" key="13">
    <source>
        <dbReference type="SAM" id="MobiDB-lite"/>
    </source>
</evidence>
<keyword evidence="17" id="KW-1185">Reference proteome</keyword>
<keyword evidence="10 14" id="KW-0472">Membrane</keyword>
<keyword evidence="3" id="KW-0109">Calcium transport</keyword>
<feature type="transmembrane region" description="Helical" evidence="14">
    <location>
        <begin position="395"/>
        <end position="415"/>
    </location>
</feature>
<sequence length="2001" mass="222308">MEARSRPFDGGMLGSALNGRSQQTNSYATQETERTDARLSSCRSRAMSSFISTSSVAAMGTVELATARGPWALFCFKVRSSRLARALLISAVIADCIGSSLEATNVTSPALFWGTRSPVFFGFLCLVVTDLPLPLEVQASDSCSADSFFWDLDEAQPLFCSNHISPCKDSTQCRNIFVHSVTSSCTTQERQRLQNRAWQDLRMNEQAGYGIFGVQTLSAAAVVLLQGFTQEGWSATMQSLANGDHRSHGIVAYVTFPALVIIGGMLLINLGIAVLWEAFDAANAVSLARPAILKESEWRVYQLLGTDWLKYLMVELNQIKDGLTHSAYFAETDDTAGDGSECASTFNNAFSSYAYMAKCWLKKAVEIRFPEQKQRLNSLYKHIRSFAFRLATHRAASPMMMIVVIIDMVVLFAQTGRSTCVAVSILDLITSTVFVVESIVLLLAFGRRGMKNGFIFLDVLLGALAFVDGVLALAVCPSISDCRASAVEADGFWGALAVISAFLRPFRVFKVVKYFCSLRMTAEMVWSLHNSLMPYVMLLLYSCVVVSQLSLFLFFDPKYSSARPSGTTLNLTKYYNFEDAISALLLFFTILTGESWHLFLKELLHVYREDTEDATFDSNQLSDYILSSRSRVATINTFLFVCLLFLNLLLFNLYGAILISRFIQTQKSLSVKYAAKFIVTCRNAGVSMPAEDALQGANAQALYTQTNMRTEDQRDELIKAITTGSDRQKSAKALGEFARKTSVVVDICKTVARRSSRRGTRTSSGSFSWGRERSSSNTNSTISTAGEKPQKKELMGDTAFDKAAAERGLALDKVARKTKQESSGLLKNGNEDGSSTTHRAGERNGLQILDFSGNGVKLGASSKAAVKFAADDSAAVLPDAAPVSQNYLAASPDGLEEDLSVAELGSMCWRAIREAFNQGRVLLTTTIAAGLARFTPMDPDSPLLHLAYASHLVSADCDVNIHSSAGSTGHRERGVPKSKEVHSIAELKSKSGSNVSASFRTRDNEANARRQEFQRLPAFIVFIITKCSAVVAYLREVCGITGMDWLKLVVQLASMIELIVDCSLKRHTSLNRVFGCSELGFQSILTADILIRFIVGKKARFFCSCFNCLDIIFQTAGWSLLAGALSVSSNEVNEVMVQSAYFRFAQCTRVARCIWLLRLFKGTGMHRLGRAMQVALRRIFRLCLIFLLLVIFFVLNLRFFLQPVAGVPPEIPLARANLTSLGESFLSVFILTTSEGWPGIMKDFLDLGGTYPYITIILCILVVALLSVFVVNVFVGIIVDVLDQEQANLEYTGGVRSATVLRWNEMQRAIFTSNLINEMVEHRYGDKRGGVLYSEGLDAREWLRRIITSKQFDLAVAVISTLSCLTMLAAGAWAETDIAWSFPSYQEWIFWINAAVVLLYVVEQCNRYGLSPLEWVALFLFIGIFVYGLFGTCLYYDAIVGVDQHFSFESLAESFLLLLSFSTGEIWHDTTLKIRAFYYERNRAVLGWSILPYAISFVAVAFLLLMNLFTSTVLKGYVDAKRNQSLWRVAQQQQDLLNKWKLREMKLSWLPIHVAVQVLAEVPPPIGFKDLYIDLGPRRMQAILANLAIYPLPVHENSVHIRDMVLTTTCRACEAHAQRRGTLAAFDPSQSQQKVELNSRFVNAWMSRFSDVTVTPEFDILQYLAAVQIQAFWRTQRLLQRNSVPDQLRYMKHLLFLLETSGPICARRRSRNDGRRSTLRRKRGTKTGGSFIHKTSMLNPLGTFKLNPKSRHRLKGFLKRMACGLLTKRQGRGQTDSAIPAQIQRPSTSYDDRLAQDEQRQRQKLLLHRSEASECITDLIEVGKEGIKEQRHQRHEVDSLRLESQEISGPFKGSATIVAGTQLDLSTDTAMASTGTRLSVASAVRIPLRVTDAVNSSAEELYRAVEPRTPAAPRRSSMRAPPPFVPPQQPRRSLRIIPVAPKSQPMPTSNADQAADIDPPRRKGQSVQFTGVQKVELQRLLAPALDQHGNSDSENDEESSS</sequence>
<feature type="transmembrane region" description="Helical" evidence="14">
    <location>
        <begin position="492"/>
        <end position="512"/>
    </location>
</feature>
<feature type="compositionally biased region" description="Polar residues" evidence="13">
    <location>
        <begin position="821"/>
        <end position="838"/>
    </location>
</feature>
<dbReference type="InterPro" id="IPR050599">
    <property type="entry name" value="VDCC_alpha-1_subunit"/>
</dbReference>
<dbReference type="OrthoDB" id="332068at2759"/>
<feature type="transmembrane region" description="Helical" evidence="14">
    <location>
        <begin position="455"/>
        <end position="480"/>
    </location>
</feature>
<dbReference type="GO" id="GO:0005891">
    <property type="term" value="C:voltage-gated calcium channel complex"/>
    <property type="evidence" value="ECO:0007669"/>
    <property type="project" value="TreeGrafter"/>
</dbReference>
<feature type="region of interest" description="Disordered" evidence="13">
    <location>
        <begin position="820"/>
        <end position="844"/>
    </location>
</feature>
<dbReference type="Gene3D" id="1.20.120.350">
    <property type="entry name" value="Voltage-gated potassium channels. Chain C"/>
    <property type="match status" value="2"/>
</dbReference>
<dbReference type="InterPro" id="IPR027359">
    <property type="entry name" value="Volt_channel_dom_sf"/>
</dbReference>
<evidence type="ECO:0000256" key="3">
    <source>
        <dbReference type="ARBA" id="ARBA00022568"/>
    </source>
</evidence>
<evidence type="ECO:0000256" key="1">
    <source>
        <dbReference type="ARBA" id="ARBA00004141"/>
    </source>
</evidence>
<feature type="transmembrane region" description="Helical" evidence="14">
    <location>
        <begin position="1354"/>
        <end position="1373"/>
    </location>
</feature>
<feature type="compositionally biased region" description="Polar residues" evidence="13">
    <location>
        <begin position="18"/>
        <end position="30"/>
    </location>
</feature>